<dbReference type="Pfam" id="PF02597">
    <property type="entry name" value="ThiS"/>
    <property type="match status" value="1"/>
</dbReference>
<sequence>MINITVNGKPMSVSPDTTVSDLLSEMGVEECGTAVAFSNEILSSALWSKQTFKDNDKMIVIRAIQGG</sequence>
<accession>A0A1J1EAL8</accession>
<proteinExistence type="predicted"/>
<keyword evidence="2" id="KW-1185">Reference proteome</keyword>
<dbReference type="CDD" id="cd00565">
    <property type="entry name" value="Ubl_ThiS"/>
    <property type="match status" value="1"/>
</dbReference>
<dbReference type="PANTHER" id="PTHR34472:SF1">
    <property type="entry name" value="SULFUR CARRIER PROTEIN THIS"/>
    <property type="match status" value="1"/>
</dbReference>
<dbReference type="PANTHER" id="PTHR34472">
    <property type="entry name" value="SULFUR CARRIER PROTEIN THIS"/>
    <property type="match status" value="1"/>
</dbReference>
<dbReference type="InterPro" id="IPR016155">
    <property type="entry name" value="Mopterin_synth/thiamin_S_b"/>
</dbReference>
<dbReference type="InterPro" id="IPR010035">
    <property type="entry name" value="Thi_S"/>
</dbReference>
<evidence type="ECO:0000313" key="2">
    <source>
        <dbReference type="Proteomes" id="UP000243197"/>
    </source>
</evidence>
<name>A0A1J1EAL8_9FLAO</name>
<evidence type="ECO:0000313" key="1">
    <source>
        <dbReference type="EMBL" id="BAV94560.1"/>
    </source>
</evidence>
<dbReference type="InterPro" id="IPR003749">
    <property type="entry name" value="ThiS/MoaD-like"/>
</dbReference>
<dbReference type="SUPFAM" id="SSF54285">
    <property type="entry name" value="MoaD/ThiS"/>
    <property type="match status" value="1"/>
</dbReference>
<dbReference type="AlphaFoldDB" id="A0A1J1EAL8"/>
<dbReference type="RefSeq" id="WP_096685652.1">
    <property type="nucleotide sequence ID" value="NZ_AP014564.1"/>
</dbReference>
<gene>
    <name evidence="1" type="ORF">JBKA6_0547</name>
</gene>
<dbReference type="EMBL" id="AP014564">
    <property type="protein sequence ID" value="BAV94560.1"/>
    <property type="molecule type" value="Genomic_DNA"/>
</dbReference>
<protein>
    <submittedName>
        <fullName evidence="1">Thiamine biosynthesis protein</fullName>
    </submittedName>
</protein>
<dbReference type="NCBIfam" id="TIGR01683">
    <property type="entry name" value="thiS"/>
    <property type="match status" value="1"/>
</dbReference>
<reference evidence="1 2" key="1">
    <citation type="submission" date="2014-03" db="EMBL/GenBank/DDBJ databases">
        <title>complete genome sequence of Flavobacteriaceae bacterium JBKA-6.</title>
        <authorList>
            <person name="Takano T."/>
            <person name="Nakamura Y."/>
            <person name="Takuma S."/>
            <person name="Yasuike M."/>
            <person name="Matsuyama T."/>
            <person name="Sakai T."/>
            <person name="Fujiwara A."/>
            <person name="Kimoto K."/>
            <person name="Fukuda Y."/>
            <person name="Kondo H."/>
            <person name="Hirono I."/>
            <person name="Nakayasu C."/>
        </authorList>
    </citation>
    <scope>NUCLEOTIDE SEQUENCE [LARGE SCALE GENOMIC DNA]</scope>
    <source>
        <strain evidence="1 2">JBKA-6</strain>
    </source>
</reference>
<dbReference type="Gene3D" id="3.10.20.30">
    <property type="match status" value="1"/>
</dbReference>
<organism evidence="1 2">
    <name type="scientific">Ichthyobacterium seriolicida</name>
    <dbReference type="NCBI Taxonomy" id="242600"/>
    <lineage>
        <taxon>Bacteria</taxon>
        <taxon>Pseudomonadati</taxon>
        <taxon>Bacteroidota</taxon>
        <taxon>Flavobacteriia</taxon>
        <taxon>Flavobacteriales</taxon>
        <taxon>Ichthyobacteriaceae</taxon>
        <taxon>Ichthyobacterium</taxon>
    </lineage>
</organism>
<dbReference type="OrthoDB" id="1525151at2"/>
<dbReference type="Proteomes" id="UP000243197">
    <property type="component" value="Chromosome"/>
</dbReference>
<dbReference type="InterPro" id="IPR012675">
    <property type="entry name" value="Beta-grasp_dom_sf"/>
</dbReference>
<dbReference type="KEGG" id="ise:JBKA6_0547"/>